<dbReference type="PANTHER" id="PTHR30505:SF0">
    <property type="entry name" value="FRUCTOSE-LIKE PTS SYSTEM EIIBC COMPONENT-RELATED"/>
    <property type="match status" value="1"/>
</dbReference>
<dbReference type="InterPro" id="IPR013011">
    <property type="entry name" value="PTS_EIIB_2"/>
</dbReference>
<dbReference type="SUPFAM" id="SSF52794">
    <property type="entry name" value="PTS system IIB component-like"/>
    <property type="match status" value="1"/>
</dbReference>
<evidence type="ECO:0000256" key="3">
    <source>
        <dbReference type="ARBA" id="ARBA00022448"/>
    </source>
</evidence>
<proteinExistence type="predicted"/>
<dbReference type="PROSITE" id="PS51099">
    <property type="entry name" value="PTS_EIIB_TYPE_2"/>
    <property type="match status" value="1"/>
</dbReference>
<gene>
    <name evidence="10" type="ORF">DES54_12638</name>
</gene>
<comment type="caution">
    <text evidence="10">The sequence shown here is derived from an EMBL/GenBank/DDBJ whole genome shotgun (WGS) entry which is preliminary data.</text>
</comment>
<accession>A0A366I1E8</accession>
<keyword evidence="8" id="KW-0418">Kinase</keyword>
<protein>
    <recommendedName>
        <fullName evidence="2">protein-N(pi)-phosphohistidine--D-fructose phosphotransferase</fullName>
        <ecNumber evidence="2">2.7.1.202</ecNumber>
    </recommendedName>
</protein>
<dbReference type="GO" id="GO:0009401">
    <property type="term" value="P:phosphoenolpyruvate-dependent sugar phosphotransferase system"/>
    <property type="evidence" value="ECO:0007669"/>
    <property type="project" value="UniProtKB-KW"/>
</dbReference>
<dbReference type="InterPro" id="IPR003353">
    <property type="entry name" value="PTS_IIB_fruc"/>
</dbReference>
<dbReference type="PANTHER" id="PTHR30505">
    <property type="entry name" value="FRUCTOSE-LIKE PERMEASE"/>
    <property type="match status" value="1"/>
</dbReference>
<dbReference type="RefSeq" id="WP_113867615.1">
    <property type="nucleotide sequence ID" value="NZ_AGJP01000001.1"/>
</dbReference>
<evidence type="ECO:0000259" key="9">
    <source>
        <dbReference type="PROSITE" id="PS51099"/>
    </source>
</evidence>
<keyword evidence="7" id="KW-0598">Phosphotransferase system</keyword>
<dbReference type="NCBIfam" id="NF007783">
    <property type="entry name" value="PRK10474.1"/>
    <property type="match status" value="1"/>
</dbReference>
<dbReference type="Proteomes" id="UP000253046">
    <property type="component" value="Unassembled WGS sequence"/>
</dbReference>
<keyword evidence="6" id="KW-0808">Transferase</keyword>
<dbReference type="OrthoDB" id="9782569at2"/>
<evidence type="ECO:0000256" key="2">
    <source>
        <dbReference type="ARBA" id="ARBA00012799"/>
    </source>
</evidence>
<organism evidence="10 11">
    <name type="scientific">Brenneria salicis ATCC 15712 = DSM 30166</name>
    <dbReference type="NCBI Taxonomy" id="714314"/>
    <lineage>
        <taxon>Bacteria</taxon>
        <taxon>Pseudomonadati</taxon>
        <taxon>Pseudomonadota</taxon>
        <taxon>Gammaproteobacteria</taxon>
        <taxon>Enterobacterales</taxon>
        <taxon>Pectobacteriaceae</taxon>
        <taxon>Brenneria</taxon>
    </lineage>
</organism>
<dbReference type="NCBIfam" id="TIGR00829">
    <property type="entry name" value="FRU"/>
    <property type="match status" value="1"/>
</dbReference>
<keyword evidence="3" id="KW-0813">Transport</keyword>
<evidence type="ECO:0000256" key="8">
    <source>
        <dbReference type="ARBA" id="ARBA00022777"/>
    </source>
</evidence>
<evidence type="ECO:0000256" key="7">
    <source>
        <dbReference type="ARBA" id="ARBA00022683"/>
    </source>
</evidence>
<comment type="catalytic activity">
    <reaction evidence="1">
        <text>D-fructose(out) + N(pros)-phospho-L-histidyl-[protein] = D-fructose 1-phosphate(in) + L-histidyl-[protein]</text>
        <dbReference type="Rhea" id="RHEA:49252"/>
        <dbReference type="Rhea" id="RHEA-COMP:9745"/>
        <dbReference type="Rhea" id="RHEA-COMP:9746"/>
        <dbReference type="ChEBI" id="CHEBI:29979"/>
        <dbReference type="ChEBI" id="CHEBI:37721"/>
        <dbReference type="ChEBI" id="CHEBI:58674"/>
        <dbReference type="ChEBI" id="CHEBI:64837"/>
        <dbReference type="EC" id="2.7.1.202"/>
    </reaction>
</comment>
<keyword evidence="5" id="KW-0762">Sugar transport</keyword>
<evidence type="ECO:0000256" key="4">
    <source>
        <dbReference type="ARBA" id="ARBA00022553"/>
    </source>
</evidence>
<dbReference type="InterPro" id="IPR050864">
    <property type="entry name" value="Bacterial_PTS_Sugar_Transport"/>
</dbReference>
<dbReference type="GO" id="GO:0022877">
    <property type="term" value="F:protein-N(PI)-phosphohistidine-fructose phosphotransferase system transporter activity"/>
    <property type="evidence" value="ECO:0007669"/>
    <property type="project" value="InterPro"/>
</dbReference>
<evidence type="ECO:0000313" key="10">
    <source>
        <dbReference type="EMBL" id="RBP61181.1"/>
    </source>
</evidence>
<reference evidence="10 11" key="1">
    <citation type="submission" date="2018-06" db="EMBL/GenBank/DDBJ databases">
        <title>Genomic Encyclopedia of Type Strains, Phase IV (KMG-IV): sequencing the most valuable type-strain genomes for metagenomic binning, comparative biology and taxonomic classification.</title>
        <authorList>
            <person name="Goeker M."/>
        </authorList>
    </citation>
    <scope>NUCLEOTIDE SEQUENCE [LARGE SCALE GENOMIC DNA]</scope>
    <source>
        <strain evidence="10 11">DSM 30166</strain>
    </source>
</reference>
<feature type="domain" description="PTS EIIB type-2" evidence="9">
    <location>
        <begin position="1"/>
        <end position="100"/>
    </location>
</feature>
<dbReference type="GO" id="GO:0005886">
    <property type="term" value="C:plasma membrane"/>
    <property type="evidence" value="ECO:0007669"/>
    <property type="project" value="TreeGrafter"/>
</dbReference>
<evidence type="ECO:0000313" key="11">
    <source>
        <dbReference type="Proteomes" id="UP000253046"/>
    </source>
</evidence>
<dbReference type="InterPro" id="IPR036095">
    <property type="entry name" value="PTS_EIIB-like_sf"/>
</dbReference>
<dbReference type="InterPro" id="IPR003501">
    <property type="entry name" value="PTS_EIIB_2/3"/>
</dbReference>
<dbReference type="EMBL" id="QNRY01000026">
    <property type="protein sequence ID" value="RBP61181.1"/>
    <property type="molecule type" value="Genomic_DNA"/>
</dbReference>
<evidence type="ECO:0000256" key="1">
    <source>
        <dbReference type="ARBA" id="ARBA00001401"/>
    </source>
</evidence>
<dbReference type="FunFam" id="3.40.50.2300:FF:000014">
    <property type="entry name" value="PTS system fructose-like transporter subunit IIB"/>
    <property type="match status" value="1"/>
</dbReference>
<keyword evidence="4" id="KW-0597">Phosphoprotein</keyword>
<name>A0A366I1E8_9GAMM</name>
<evidence type="ECO:0000256" key="6">
    <source>
        <dbReference type="ARBA" id="ARBA00022679"/>
    </source>
</evidence>
<evidence type="ECO:0000256" key="5">
    <source>
        <dbReference type="ARBA" id="ARBA00022597"/>
    </source>
</evidence>
<dbReference type="EC" id="2.7.1.202" evidence="2"/>
<keyword evidence="11" id="KW-1185">Reference proteome</keyword>
<dbReference type="GO" id="GO:0016301">
    <property type="term" value="F:kinase activity"/>
    <property type="evidence" value="ECO:0007669"/>
    <property type="project" value="UniProtKB-KW"/>
</dbReference>
<dbReference type="AlphaFoldDB" id="A0A366I1E8"/>
<dbReference type="Gene3D" id="3.40.50.2300">
    <property type="match status" value="1"/>
</dbReference>
<dbReference type="CDD" id="cd05569">
    <property type="entry name" value="PTS_IIB_fructose"/>
    <property type="match status" value="1"/>
</dbReference>
<dbReference type="Pfam" id="PF02302">
    <property type="entry name" value="PTS_IIB"/>
    <property type="match status" value="1"/>
</dbReference>
<dbReference type="GO" id="GO:0090563">
    <property type="term" value="F:protein-phosphocysteine-sugar phosphotransferase activity"/>
    <property type="evidence" value="ECO:0007669"/>
    <property type="project" value="TreeGrafter"/>
</dbReference>
<sequence length="106" mass="11386">MTILVAVTACPTGVAHTYMAAESLLIAAQKKGWEIKVETQGATGIENELTSSDIDKADMVILTNDVTIKNEGRFSSKKIVRVGANTAVRHADEIMQKIAENLGVNE</sequence>